<dbReference type="GO" id="GO:0016020">
    <property type="term" value="C:membrane"/>
    <property type="evidence" value="ECO:0007669"/>
    <property type="project" value="InterPro"/>
</dbReference>
<dbReference type="PROSITE" id="PS50005">
    <property type="entry name" value="TPR"/>
    <property type="match status" value="3"/>
</dbReference>
<organism evidence="5 6">
    <name type="scientific">Cystobacter fuscus (strain ATCC 25194 / DSM 2262 / NBRC 100088 / M29)</name>
    <dbReference type="NCBI Taxonomy" id="1242864"/>
    <lineage>
        <taxon>Bacteria</taxon>
        <taxon>Pseudomonadati</taxon>
        <taxon>Myxococcota</taxon>
        <taxon>Myxococcia</taxon>
        <taxon>Myxococcales</taxon>
        <taxon>Cystobacterineae</taxon>
        <taxon>Archangiaceae</taxon>
        <taxon>Cystobacter</taxon>
    </lineage>
</organism>
<evidence type="ECO:0000256" key="3">
    <source>
        <dbReference type="PROSITE-ProRule" id="PRU00339"/>
    </source>
</evidence>
<gene>
    <name evidence="5" type="ORF">D187_006314</name>
</gene>
<feature type="repeat" description="TPR" evidence="3">
    <location>
        <begin position="139"/>
        <end position="172"/>
    </location>
</feature>
<dbReference type="RefSeq" id="WP_002627010.1">
    <property type="nucleotide sequence ID" value="NZ_ANAH02000006.1"/>
</dbReference>
<comment type="caution">
    <text evidence="5">The sequence shown here is derived from an EMBL/GenBank/DDBJ whole genome shotgun (WGS) entry which is preliminary data.</text>
</comment>
<dbReference type="SUPFAM" id="SSF48452">
    <property type="entry name" value="TPR-like"/>
    <property type="match status" value="2"/>
</dbReference>
<keyword evidence="2 3" id="KW-0802">TPR repeat</keyword>
<dbReference type="PROSITE" id="PS50293">
    <property type="entry name" value="TPR_REGION"/>
    <property type="match status" value="1"/>
</dbReference>
<feature type="repeat" description="TPR" evidence="3">
    <location>
        <begin position="4"/>
        <end position="37"/>
    </location>
</feature>
<dbReference type="GO" id="GO:0006011">
    <property type="term" value="P:UDP-alpha-D-glucose metabolic process"/>
    <property type="evidence" value="ECO:0007669"/>
    <property type="project" value="InterPro"/>
</dbReference>
<feature type="repeat" description="TPR" evidence="3">
    <location>
        <begin position="105"/>
        <end position="138"/>
    </location>
</feature>
<evidence type="ECO:0000313" key="5">
    <source>
        <dbReference type="EMBL" id="EPX62904.1"/>
    </source>
</evidence>
<keyword evidence="1" id="KW-0677">Repeat</keyword>
<dbReference type="PANTHER" id="PTHR12558:SF13">
    <property type="entry name" value="CELL DIVISION CYCLE PROTEIN 27 HOMOLOG"/>
    <property type="match status" value="1"/>
</dbReference>
<dbReference type="Gene3D" id="1.25.40.10">
    <property type="entry name" value="Tetratricopeptide repeat domain"/>
    <property type="match status" value="3"/>
</dbReference>
<accession>S9QNL8</accession>
<evidence type="ECO:0000256" key="4">
    <source>
        <dbReference type="SAM" id="MobiDB-lite"/>
    </source>
</evidence>
<reference evidence="5" key="1">
    <citation type="submission" date="2013-05" db="EMBL/GenBank/DDBJ databases">
        <title>Genome assembly of Cystobacter fuscus DSM 2262.</title>
        <authorList>
            <person name="Sharma G."/>
            <person name="Khatri I."/>
            <person name="Kaur C."/>
            <person name="Mayilraj S."/>
            <person name="Subramanian S."/>
        </authorList>
    </citation>
    <scope>NUCLEOTIDE SEQUENCE [LARGE SCALE GENOMIC DNA]</scope>
    <source>
        <strain evidence="5">DSM 2262</strain>
    </source>
</reference>
<dbReference type="Proteomes" id="UP000011682">
    <property type="component" value="Unassembled WGS sequence"/>
</dbReference>
<dbReference type="AlphaFoldDB" id="S9QNL8"/>
<dbReference type="InterPro" id="IPR003921">
    <property type="entry name" value="Cell_synth_C"/>
</dbReference>
<dbReference type="PANTHER" id="PTHR12558">
    <property type="entry name" value="CELL DIVISION CYCLE 16,23,27"/>
    <property type="match status" value="1"/>
</dbReference>
<dbReference type="eggNOG" id="COG0457">
    <property type="taxonomic scope" value="Bacteria"/>
</dbReference>
<proteinExistence type="predicted"/>
<sequence>MTKVSLQSAEAARLEKQGKPEEAIREFERALAHDPQDGNALLGLARLRLSRGENDAGRALLRRLLKVEPQNAEAQVHLARLDAVAGDEKALEALRKLAARKDADAFVLLNLGQALLTRGRFEDAAEAFERALRLQPEESSLLLALGMARQGQGKGEQALLHFQKATEVNPGDYQAPLLAARLLVHQGQLNRALTLMKQAVERVPDKAELYPELIQLYLLMGETKGAMRTAAEFRTHSPRNAAAAYLHGLTNMMMGYTQEAERLLNASLSLEPKGIDARLALANIRRMEGDQVGALKWLEEAWKLNPQAPGPACELAVLFMSQPGGAAQAAQLLGVALGAHPDEPSLNLNMALALADSDVPKAREHALRAKARGSKSIREHAERLLSRLS</sequence>
<feature type="region of interest" description="Disordered" evidence="4">
    <location>
        <begin position="1"/>
        <end position="20"/>
    </location>
</feature>
<dbReference type="EMBL" id="ANAH02000006">
    <property type="protein sequence ID" value="EPX62904.1"/>
    <property type="molecule type" value="Genomic_DNA"/>
</dbReference>
<dbReference type="OrthoDB" id="5380693at2"/>
<dbReference type="PRINTS" id="PR01441">
    <property type="entry name" value="CELLSNTHASEC"/>
</dbReference>
<dbReference type="InterPro" id="IPR019734">
    <property type="entry name" value="TPR_rpt"/>
</dbReference>
<dbReference type="InterPro" id="IPR011990">
    <property type="entry name" value="TPR-like_helical_dom_sf"/>
</dbReference>
<evidence type="ECO:0000313" key="6">
    <source>
        <dbReference type="Proteomes" id="UP000011682"/>
    </source>
</evidence>
<dbReference type="Pfam" id="PF07719">
    <property type="entry name" value="TPR_2"/>
    <property type="match status" value="1"/>
</dbReference>
<dbReference type="Pfam" id="PF14559">
    <property type="entry name" value="TPR_19"/>
    <property type="match status" value="2"/>
</dbReference>
<dbReference type="InterPro" id="IPR013105">
    <property type="entry name" value="TPR_2"/>
</dbReference>
<name>S9QNL8_CYSF2</name>
<evidence type="ECO:0000256" key="1">
    <source>
        <dbReference type="ARBA" id="ARBA00022737"/>
    </source>
</evidence>
<dbReference type="SMART" id="SM00028">
    <property type="entry name" value="TPR"/>
    <property type="match status" value="5"/>
</dbReference>
<evidence type="ECO:0000256" key="2">
    <source>
        <dbReference type="ARBA" id="ARBA00022803"/>
    </source>
</evidence>
<protein>
    <submittedName>
        <fullName evidence="5">Tetratricopeptide TPR_2 repeat protein</fullName>
    </submittedName>
</protein>
<keyword evidence="6" id="KW-1185">Reference proteome</keyword>